<dbReference type="AlphaFoldDB" id="A0A9X0QK18"/>
<protein>
    <submittedName>
        <fullName evidence="2">DNA-binding beta-propeller fold protein YncE</fullName>
    </submittedName>
</protein>
<dbReference type="RefSeq" id="WP_183981615.1">
    <property type="nucleotide sequence ID" value="NZ_JACHEB010000018.1"/>
</dbReference>
<keyword evidence="3" id="KW-1185">Reference proteome</keyword>
<sequence>MWWISYRGESGHGVDNIGVFEDNGSPRKTHPLLLDPSPAAHPLHIARGFVLLGEDLYIANAWRQDSHIARYHRHRDTFHFEEVLAKTEQIAAMVHPFDVALGDDGHIYISCQDTNTVVSLVPKTRKPASVAAHLRKHYPNGQFLPGTLVASSHGSLPEYGGRTSLDVPAPLGLKVVLDKRGKPRHSVRGIVVHRNNLYVADEAADAVKVFNVQSGELMARIAGRSLRAPVHLILHGETLYIGASGSGSILALDLTSTPPKGDLEGRIVIDGKLDAPSGFAVGPDGDFYVAERKKQRVRRFSSKGKKKGTFIDDLPDMPEFLVYVA</sequence>
<dbReference type="SUPFAM" id="SSF63829">
    <property type="entry name" value="Calcium-dependent phosphotriesterase"/>
    <property type="match status" value="1"/>
</dbReference>
<dbReference type="Pfam" id="PF01436">
    <property type="entry name" value="NHL"/>
    <property type="match status" value="1"/>
</dbReference>
<dbReference type="GO" id="GO:0003677">
    <property type="term" value="F:DNA binding"/>
    <property type="evidence" value="ECO:0007669"/>
    <property type="project" value="UniProtKB-KW"/>
</dbReference>
<comment type="caution">
    <text evidence="2">The sequence shown here is derived from an EMBL/GenBank/DDBJ whole genome shotgun (WGS) entry which is preliminary data.</text>
</comment>
<keyword evidence="2" id="KW-0238">DNA-binding</keyword>
<keyword evidence="1" id="KW-0677">Repeat</keyword>
<evidence type="ECO:0000313" key="3">
    <source>
        <dbReference type="Proteomes" id="UP000535182"/>
    </source>
</evidence>
<dbReference type="EMBL" id="JACHEB010000018">
    <property type="protein sequence ID" value="MBB5331848.1"/>
    <property type="molecule type" value="Genomic_DNA"/>
</dbReference>
<evidence type="ECO:0000313" key="2">
    <source>
        <dbReference type="EMBL" id="MBB5331848.1"/>
    </source>
</evidence>
<dbReference type="InterPro" id="IPR011042">
    <property type="entry name" value="6-blade_b-propeller_TolB-like"/>
</dbReference>
<dbReference type="Gene3D" id="2.120.10.30">
    <property type="entry name" value="TolB, C-terminal domain"/>
    <property type="match status" value="1"/>
</dbReference>
<gene>
    <name evidence="2" type="ORF">HDF14_005497</name>
</gene>
<evidence type="ECO:0000256" key="1">
    <source>
        <dbReference type="ARBA" id="ARBA00022737"/>
    </source>
</evidence>
<proteinExistence type="predicted"/>
<name>A0A9X0QK18_9BACT</name>
<accession>A0A9X0QK18</accession>
<dbReference type="InterPro" id="IPR001258">
    <property type="entry name" value="NHL_repeat"/>
</dbReference>
<dbReference type="Proteomes" id="UP000535182">
    <property type="component" value="Unassembled WGS sequence"/>
</dbReference>
<organism evidence="2 3">
    <name type="scientific">Tunturiibacter gelidiferens</name>
    <dbReference type="NCBI Taxonomy" id="3069689"/>
    <lineage>
        <taxon>Bacteria</taxon>
        <taxon>Pseudomonadati</taxon>
        <taxon>Acidobacteriota</taxon>
        <taxon>Terriglobia</taxon>
        <taxon>Terriglobales</taxon>
        <taxon>Acidobacteriaceae</taxon>
        <taxon>Tunturiibacter</taxon>
    </lineage>
</organism>
<reference evidence="2 3" key="1">
    <citation type="submission" date="2020-08" db="EMBL/GenBank/DDBJ databases">
        <title>Genomic Encyclopedia of Type Strains, Phase IV (KMG-V): Genome sequencing to study the core and pangenomes of soil and plant-associated prokaryotes.</title>
        <authorList>
            <person name="Whitman W."/>
        </authorList>
    </citation>
    <scope>NUCLEOTIDE SEQUENCE [LARGE SCALE GENOMIC DNA]</scope>
    <source>
        <strain evidence="2 3">X5P2</strain>
    </source>
</reference>